<reference evidence="1" key="1">
    <citation type="journal article" date="2021" name="Proc. Natl. Acad. Sci. U.S.A.">
        <title>A Catalog of Tens of Thousands of Viruses from Human Metagenomes Reveals Hidden Associations with Chronic Diseases.</title>
        <authorList>
            <person name="Tisza M.J."/>
            <person name="Buck C.B."/>
        </authorList>
    </citation>
    <scope>NUCLEOTIDE SEQUENCE</scope>
    <source>
        <strain evidence="1">CtZHD14</strain>
    </source>
</reference>
<evidence type="ECO:0000313" key="1">
    <source>
        <dbReference type="EMBL" id="DAF55278.1"/>
    </source>
</evidence>
<protein>
    <submittedName>
        <fullName evidence="1">Uncharacterized protein</fullName>
    </submittedName>
</protein>
<dbReference type="EMBL" id="BK032687">
    <property type="protein sequence ID" value="DAF55278.1"/>
    <property type="molecule type" value="Genomic_DNA"/>
</dbReference>
<name>A0A8S5SWD3_9CAUD</name>
<accession>A0A8S5SWD3</accession>
<sequence length="48" mass="5748">MGFSFYYITILAKVNATILKIYPIYRYIVPYSILLDNKIKREQSTEKQ</sequence>
<proteinExistence type="predicted"/>
<organism evidence="1">
    <name type="scientific">Siphoviridae sp. ctZHD14</name>
    <dbReference type="NCBI Taxonomy" id="2827891"/>
    <lineage>
        <taxon>Viruses</taxon>
        <taxon>Duplodnaviria</taxon>
        <taxon>Heunggongvirae</taxon>
        <taxon>Uroviricota</taxon>
        <taxon>Caudoviricetes</taxon>
    </lineage>
</organism>